<reference evidence="1" key="1">
    <citation type="submission" date="2017-03" db="EMBL/GenBank/DDBJ databases">
        <title>The mitochondrial genome of the carnivorous plant Utricularia reniformis (Lentibulariaceae): structure, comparative analysis and evolutionary landmarks.</title>
        <authorList>
            <person name="Silva S.R."/>
            <person name="Alvarenga D.O."/>
            <person name="Michael T.P."/>
            <person name="Miranda V.F.O."/>
            <person name="Varani A.M."/>
        </authorList>
    </citation>
    <scope>NUCLEOTIDE SEQUENCE</scope>
</reference>
<protein>
    <submittedName>
        <fullName evidence="1">Uncharacterized protein</fullName>
    </submittedName>
</protein>
<name>A0A1Y0B2P8_9LAMI</name>
<gene>
    <name evidence="1" type="ORF">AEK19_MT1527</name>
</gene>
<sequence>MRQITRPLRARLVAVDQGLYPRHSKKRNSS</sequence>
<accession>A0A1Y0B2P8</accession>
<dbReference type="AlphaFoldDB" id="A0A1Y0B2P8"/>
<dbReference type="EMBL" id="KY774314">
    <property type="protein sequence ID" value="ART31716.1"/>
    <property type="molecule type" value="Genomic_DNA"/>
</dbReference>
<keyword evidence="1" id="KW-0496">Mitochondrion</keyword>
<proteinExistence type="predicted"/>
<geneLocation type="mitochondrion" evidence="1"/>
<organism evidence="1">
    <name type="scientific">Utricularia reniformis</name>
    <dbReference type="NCBI Taxonomy" id="192314"/>
    <lineage>
        <taxon>Eukaryota</taxon>
        <taxon>Viridiplantae</taxon>
        <taxon>Streptophyta</taxon>
        <taxon>Embryophyta</taxon>
        <taxon>Tracheophyta</taxon>
        <taxon>Spermatophyta</taxon>
        <taxon>Magnoliopsida</taxon>
        <taxon>eudicotyledons</taxon>
        <taxon>Gunneridae</taxon>
        <taxon>Pentapetalae</taxon>
        <taxon>asterids</taxon>
        <taxon>lamiids</taxon>
        <taxon>Lamiales</taxon>
        <taxon>Lentibulariaceae</taxon>
        <taxon>Utricularia</taxon>
    </lineage>
</organism>
<evidence type="ECO:0000313" key="1">
    <source>
        <dbReference type="EMBL" id="ART31716.1"/>
    </source>
</evidence>